<dbReference type="AlphaFoldDB" id="A0A4U3ABN8"/>
<evidence type="ECO:0000313" key="1">
    <source>
        <dbReference type="EMBL" id="TKI84511.1"/>
    </source>
</evidence>
<name>A0A4U3ABN8_BACMY</name>
<sequence length="53" mass="6123">MEMRDVCMKGMRGMANAKKKKIRKAIARRAVAVDKYQVNKAWRNIFVQAGIIK</sequence>
<evidence type="ECO:0000313" key="2">
    <source>
        <dbReference type="Proteomes" id="UP000305524"/>
    </source>
</evidence>
<dbReference type="Proteomes" id="UP000305524">
    <property type="component" value="Unassembled WGS sequence"/>
</dbReference>
<accession>A0A4U3ABN8</accession>
<dbReference type="EMBL" id="SZOD01000297">
    <property type="protein sequence ID" value="TKI84511.1"/>
    <property type="molecule type" value="Genomic_DNA"/>
</dbReference>
<comment type="caution">
    <text evidence="1">The sequence shown here is derived from an EMBL/GenBank/DDBJ whole genome shotgun (WGS) entry which is preliminary data.</text>
</comment>
<gene>
    <name evidence="1" type="ORF">FC701_13720</name>
</gene>
<dbReference type="Pfam" id="PF13137">
    <property type="entry name" value="DUF3983"/>
    <property type="match status" value="1"/>
</dbReference>
<organism evidence="1 2">
    <name type="scientific">Bacillus mycoides</name>
    <dbReference type="NCBI Taxonomy" id="1405"/>
    <lineage>
        <taxon>Bacteria</taxon>
        <taxon>Bacillati</taxon>
        <taxon>Bacillota</taxon>
        <taxon>Bacilli</taxon>
        <taxon>Bacillales</taxon>
        <taxon>Bacillaceae</taxon>
        <taxon>Bacillus</taxon>
        <taxon>Bacillus cereus group</taxon>
    </lineage>
</organism>
<proteinExistence type="predicted"/>
<reference evidence="1 2" key="1">
    <citation type="journal article" date="2019" name="Environ. Microbiol.">
        <title>An active ?-lactamase is a part of an orchestrated cell wall stress resistance network of Bacillus subtilis and related rhizosphere species.</title>
        <authorList>
            <person name="Bucher T."/>
            <person name="Keren-Paz A."/>
            <person name="Hausser J."/>
            <person name="Olender T."/>
            <person name="Cytryn E."/>
            <person name="Kolodkin-Gal I."/>
        </authorList>
    </citation>
    <scope>NUCLEOTIDE SEQUENCE [LARGE SCALE GENOMIC DNA]</scope>
    <source>
        <strain evidence="1 2">I186</strain>
    </source>
</reference>
<dbReference type="InterPro" id="IPR025041">
    <property type="entry name" value="DUF3983"/>
</dbReference>
<protein>
    <submittedName>
        <fullName evidence="1">DUF3983 domain-containing protein</fullName>
    </submittedName>
</protein>